<feature type="transmembrane region" description="Helical" evidence="2">
    <location>
        <begin position="355"/>
        <end position="373"/>
    </location>
</feature>
<evidence type="ECO:0000259" key="4">
    <source>
        <dbReference type="Pfam" id="PF19040"/>
    </source>
</evidence>
<dbReference type="EMBL" id="BMLB01000002">
    <property type="protein sequence ID" value="GGK61582.1"/>
    <property type="molecule type" value="Genomic_DNA"/>
</dbReference>
<feature type="region of interest" description="Disordered" evidence="1">
    <location>
        <begin position="1"/>
        <end position="37"/>
    </location>
</feature>
<dbReference type="Pfam" id="PF01757">
    <property type="entry name" value="Acyl_transf_3"/>
    <property type="match status" value="1"/>
</dbReference>
<comment type="caution">
    <text evidence="5">The sequence shown here is derived from an EMBL/GenBank/DDBJ whole genome shotgun (WGS) entry which is preliminary data.</text>
</comment>
<accession>A0ABQ2F7J8</accession>
<feature type="transmembrane region" description="Helical" evidence="2">
    <location>
        <begin position="71"/>
        <end position="89"/>
    </location>
</feature>
<reference evidence="6" key="1">
    <citation type="journal article" date="2019" name="Int. J. Syst. Evol. Microbiol.">
        <title>The Global Catalogue of Microorganisms (GCM) 10K type strain sequencing project: providing services to taxonomists for standard genome sequencing and annotation.</title>
        <authorList>
            <consortium name="The Broad Institute Genomics Platform"/>
            <consortium name="The Broad Institute Genome Sequencing Center for Infectious Disease"/>
            <person name="Wu L."/>
            <person name="Ma J."/>
        </authorList>
    </citation>
    <scope>NUCLEOTIDE SEQUENCE [LARGE SCALE GENOMIC DNA]</scope>
    <source>
        <strain evidence="6">CGMCC 1.5362</strain>
    </source>
</reference>
<organism evidence="5 6">
    <name type="scientific">Ornithinimicrobium pekingense</name>
    <dbReference type="NCBI Taxonomy" id="384677"/>
    <lineage>
        <taxon>Bacteria</taxon>
        <taxon>Bacillati</taxon>
        <taxon>Actinomycetota</taxon>
        <taxon>Actinomycetes</taxon>
        <taxon>Micrococcales</taxon>
        <taxon>Ornithinimicrobiaceae</taxon>
        <taxon>Ornithinimicrobium</taxon>
    </lineage>
</organism>
<feature type="transmembrane region" description="Helical" evidence="2">
    <location>
        <begin position="236"/>
        <end position="254"/>
    </location>
</feature>
<evidence type="ECO:0000259" key="3">
    <source>
        <dbReference type="Pfam" id="PF01757"/>
    </source>
</evidence>
<feature type="transmembrane region" description="Helical" evidence="2">
    <location>
        <begin position="266"/>
        <end position="287"/>
    </location>
</feature>
<dbReference type="InterPro" id="IPR043968">
    <property type="entry name" value="SGNH"/>
</dbReference>
<keyword evidence="2" id="KW-0812">Transmembrane</keyword>
<gene>
    <name evidence="5" type="ORF">GCM10011509_07490</name>
</gene>
<sequence length="721" mass="77589">MSTVGPVSVPTGTRGDLVTGGRHRVDGPPVPAALEPQPRRQGLHGLRGVAVALVVAFHLFGAGRVSGGIDVFVAISGFLFTGMIARRVVRDGGRFDLPAYLARLVRRLLPPILPVLAFVLVGTFTWMASSARVATWRETAAVLLYRENFELIDSQLGYDAAGVQTSPLQHFWSLSVQGQFYLLWPVVILAGYWLARWRGWDARRVVALAVVAVALASFAFAVHLRSLDPQAAYLHTGARLWQLALPGLLALTVAHRRIPVPVRVAMGWAGVALIVSCGFVLDGAALFPGPWAMWPVAGLVLFLLADDTGARGSADVVLSSRPAHRLGDISYALYLWHWPLLIAALRLTDRPAGDLALSTAVLVTSVALAWLTWRWVERPAGDARRWPAPRGTTLAGVAALVVPAVLLTGAAALQESRHDQRLESLQVALSGTGWDGRVDSHPGALALTPGWGPVPDAPLLLPPELAAQDKPPHDAQGCWQSAKDRPENAEVLVCPEPPGMEVEDPGATVVVTGGSHGAMWEPAWRVLAQEHRWRVLVMVKAGCQLTTNVGQHPEQTDVLPSASCQEWNRRALAELDRIDPDVVFTIATTTAGAQETEKASRGFVEAWEALDELGLDVVAVRDIHRMAEHVPDCVEEHMEEPAACDTPRVPGPSPMTEAMVPGNVRLIDLVDRVCTARVCPAVVGNIIAYSDHSHLSASFSATLATALDAELRRAAPQLYGR</sequence>
<keyword evidence="2" id="KW-1133">Transmembrane helix</keyword>
<name>A0ABQ2F7J8_9MICO</name>
<dbReference type="Pfam" id="PF19040">
    <property type="entry name" value="SGNH"/>
    <property type="match status" value="1"/>
</dbReference>
<dbReference type="PANTHER" id="PTHR23028:SF53">
    <property type="entry name" value="ACYL_TRANSF_3 DOMAIN-CONTAINING PROTEIN"/>
    <property type="match status" value="1"/>
</dbReference>
<feature type="transmembrane region" description="Helical" evidence="2">
    <location>
        <begin position="171"/>
        <end position="193"/>
    </location>
</feature>
<feature type="transmembrane region" description="Helical" evidence="2">
    <location>
        <begin position="393"/>
        <end position="413"/>
    </location>
</feature>
<keyword evidence="2" id="KW-0472">Membrane</keyword>
<feature type="domain" description="SGNH" evidence="4">
    <location>
        <begin position="504"/>
        <end position="707"/>
    </location>
</feature>
<dbReference type="InterPro" id="IPR002656">
    <property type="entry name" value="Acyl_transf_3_dom"/>
</dbReference>
<keyword evidence="5" id="KW-0808">Transferase</keyword>
<feature type="domain" description="Acyltransferase 3" evidence="3">
    <location>
        <begin position="42"/>
        <end position="374"/>
    </location>
</feature>
<evidence type="ECO:0000313" key="5">
    <source>
        <dbReference type="EMBL" id="GGK61582.1"/>
    </source>
</evidence>
<feature type="transmembrane region" description="Helical" evidence="2">
    <location>
        <begin position="109"/>
        <end position="128"/>
    </location>
</feature>
<evidence type="ECO:0000313" key="6">
    <source>
        <dbReference type="Proteomes" id="UP000662111"/>
    </source>
</evidence>
<protein>
    <submittedName>
        <fullName evidence="5">Acyltransferase</fullName>
    </submittedName>
</protein>
<keyword evidence="5" id="KW-0012">Acyltransferase</keyword>
<evidence type="ECO:0000256" key="1">
    <source>
        <dbReference type="SAM" id="MobiDB-lite"/>
    </source>
</evidence>
<dbReference type="GO" id="GO:0016746">
    <property type="term" value="F:acyltransferase activity"/>
    <property type="evidence" value="ECO:0007669"/>
    <property type="project" value="UniProtKB-KW"/>
</dbReference>
<dbReference type="InterPro" id="IPR050879">
    <property type="entry name" value="Acyltransferase_3"/>
</dbReference>
<evidence type="ECO:0000256" key="2">
    <source>
        <dbReference type="SAM" id="Phobius"/>
    </source>
</evidence>
<dbReference type="PANTHER" id="PTHR23028">
    <property type="entry name" value="ACETYLTRANSFERASE"/>
    <property type="match status" value="1"/>
</dbReference>
<feature type="transmembrane region" description="Helical" evidence="2">
    <location>
        <begin position="205"/>
        <end position="224"/>
    </location>
</feature>
<proteinExistence type="predicted"/>
<dbReference type="Proteomes" id="UP000662111">
    <property type="component" value="Unassembled WGS sequence"/>
</dbReference>
<keyword evidence="6" id="KW-1185">Reference proteome</keyword>
<dbReference type="RefSeq" id="WP_022920739.1">
    <property type="nucleotide sequence ID" value="NZ_BMLB01000002.1"/>
</dbReference>